<proteinExistence type="predicted"/>
<reference evidence="2" key="1">
    <citation type="journal article" date="2019" name="Int. J. Syst. Evol. Microbiol.">
        <title>The Global Catalogue of Microorganisms (GCM) 10K type strain sequencing project: providing services to taxonomists for standard genome sequencing and annotation.</title>
        <authorList>
            <consortium name="The Broad Institute Genomics Platform"/>
            <consortium name="The Broad Institute Genome Sequencing Center for Infectious Disease"/>
            <person name="Wu L."/>
            <person name="Ma J."/>
        </authorList>
    </citation>
    <scope>NUCLEOTIDE SEQUENCE [LARGE SCALE GENOMIC DNA]</scope>
    <source>
        <strain evidence="2">JCM 17656</strain>
    </source>
</reference>
<comment type="caution">
    <text evidence="1">The sequence shown here is derived from an EMBL/GenBank/DDBJ whole genome shotgun (WGS) entry which is preliminary data.</text>
</comment>
<gene>
    <name evidence="1" type="ORF">GCM10022295_30570</name>
</gene>
<keyword evidence="2" id="KW-1185">Reference proteome</keyword>
<accession>A0ABP6W5H6</accession>
<dbReference type="Proteomes" id="UP001500707">
    <property type="component" value="Unassembled WGS sequence"/>
</dbReference>
<evidence type="ECO:0000313" key="1">
    <source>
        <dbReference type="EMBL" id="GAA3546475.1"/>
    </source>
</evidence>
<protein>
    <submittedName>
        <fullName evidence="1">Uncharacterized protein</fullName>
    </submittedName>
</protein>
<organism evidence="1 2">
    <name type="scientific">Streptomyces osmaniensis</name>
    <dbReference type="NCBI Taxonomy" id="593134"/>
    <lineage>
        <taxon>Bacteria</taxon>
        <taxon>Bacillati</taxon>
        <taxon>Actinomycetota</taxon>
        <taxon>Actinomycetes</taxon>
        <taxon>Kitasatosporales</taxon>
        <taxon>Streptomycetaceae</taxon>
        <taxon>Streptomyces</taxon>
    </lineage>
</organism>
<sequence>MGRARGRVHRLERRQAVVGQEELDGLRRIVVAQGFADRVHQLVRGRGAKRPLGCHESVHDVGYAILVTVTAFDPQFADAVRRSFLSVSSVLYVLPEPVG</sequence>
<evidence type="ECO:0000313" key="2">
    <source>
        <dbReference type="Proteomes" id="UP001500707"/>
    </source>
</evidence>
<name>A0ABP6W5H6_9ACTN</name>
<dbReference type="EMBL" id="BAABCE010000005">
    <property type="protein sequence ID" value="GAA3546475.1"/>
    <property type="molecule type" value="Genomic_DNA"/>
</dbReference>